<keyword evidence="3" id="KW-1185">Reference proteome</keyword>
<keyword evidence="1" id="KW-0812">Transmembrane</keyword>
<protein>
    <submittedName>
        <fullName evidence="2">Uncharacterized protein</fullName>
    </submittedName>
</protein>
<dbReference type="EMBL" id="CAXAMN010022793">
    <property type="protein sequence ID" value="CAK9072662.1"/>
    <property type="molecule type" value="Genomic_DNA"/>
</dbReference>
<feature type="transmembrane region" description="Helical" evidence="1">
    <location>
        <begin position="86"/>
        <end position="107"/>
    </location>
</feature>
<accession>A0ABP0PCE5</accession>
<evidence type="ECO:0000313" key="3">
    <source>
        <dbReference type="Proteomes" id="UP001642484"/>
    </source>
</evidence>
<evidence type="ECO:0000256" key="1">
    <source>
        <dbReference type="SAM" id="Phobius"/>
    </source>
</evidence>
<dbReference type="Proteomes" id="UP001642484">
    <property type="component" value="Unassembled WGS sequence"/>
</dbReference>
<comment type="caution">
    <text evidence="2">The sequence shown here is derived from an EMBL/GenBank/DDBJ whole genome shotgun (WGS) entry which is preliminary data.</text>
</comment>
<sequence>YKICPFSSTHSVRNMAHGYAPTAMEDDGCGGVGGLCFESDGVRYGHWRHYGHGQGAYEKVEDLKYVGQGRGSWDREVLPTGWRCRFSSLACCFLVLVAAALAVGYAISGRAFHSAVGNLAGLRFDCTAAIDSWETVWTDEKKAYCCARVGHGCAAQPYDCQAARGNWQAAWSEAKKKWCCEFEGSCPGGSTMQFDCSGTEADWSSDKKNWCCKEHNRGCDVAEPYDCRAGVTNWQNGWSDHKKYWCCNKYDVACPNPVVFDCDAGYSNWQRTWSADKKAWCCGRLHRGCDTPQPFDCDDGFHEWRSHWSLEKQHWCCVHASRACREEHHHVQVVQVPVKVPVPVPVVVHHHHHHIVHNREKIVGEHWITHHYTHDTETHEAYQCWKDAGWRTWSHDHRHYCCSHHHVACGDPYAHHHEHAAVVTHVTHVVYGHHSHDNYDCSAGVRNWKAGWSDTKKQFCCQKYSLGCEDFSGGDTVIDGGVSSEGSTIVDGGSLLSSVGTVDDSAGVESVDTGAVDDSTGVES</sequence>
<organism evidence="2 3">
    <name type="scientific">Durusdinium trenchii</name>
    <dbReference type="NCBI Taxonomy" id="1381693"/>
    <lineage>
        <taxon>Eukaryota</taxon>
        <taxon>Sar</taxon>
        <taxon>Alveolata</taxon>
        <taxon>Dinophyceae</taxon>
        <taxon>Suessiales</taxon>
        <taxon>Symbiodiniaceae</taxon>
        <taxon>Durusdinium</taxon>
    </lineage>
</organism>
<gene>
    <name evidence="2" type="ORF">CCMP2556_LOCUS35756</name>
</gene>
<keyword evidence="1" id="KW-1133">Transmembrane helix</keyword>
<keyword evidence="1" id="KW-0472">Membrane</keyword>
<feature type="non-terminal residue" evidence="2">
    <location>
        <position position="1"/>
    </location>
</feature>
<reference evidence="2 3" key="1">
    <citation type="submission" date="2024-02" db="EMBL/GenBank/DDBJ databases">
        <authorList>
            <person name="Chen Y."/>
            <person name="Shah S."/>
            <person name="Dougan E. K."/>
            <person name="Thang M."/>
            <person name="Chan C."/>
        </authorList>
    </citation>
    <scope>NUCLEOTIDE SEQUENCE [LARGE SCALE GENOMIC DNA]</scope>
</reference>
<name>A0ABP0PCE5_9DINO</name>
<feature type="non-terminal residue" evidence="2">
    <location>
        <position position="524"/>
    </location>
</feature>
<proteinExistence type="predicted"/>
<evidence type="ECO:0000313" key="2">
    <source>
        <dbReference type="EMBL" id="CAK9072662.1"/>
    </source>
</evidence>